<keyword evidence="5" id="KW-0902">Two-component regulatory system</keyword>
<dbReference type="Gene3D" id="3.30.565.10">
    <property type="entry name" value="Histidine kinase-like ATPase, C-terminal domain"/>
    <property type="match status" value="1"/>
</dbReference>
<dbReference type="InterPro" id="IPR050482">
    <property type="entry name" value="Sensor_HK_TwoCompSys"/>
</dbReference>
<dbReference type="RefSeq" id="WP_146920727.1">
    <property type="nucleotide sequence ID" value="NZ_CP042430.1"/>
</dbReference>
<evidence type="ECO:0000256" key="6">
    <source>
        <dbReference type="SAM" id="Phobius"/>
    </source>
</evidence>
<dbReference type="OrthoDB" id="5243952at2"/>
<proteinExistence type="predicted"/>
<keyword evidence="6" id="KW-1133">Transmembrane helix</keyword>
<dbReference type="InterPro" id="IPR036890">
    <property type="entry name" value="HATPase_C_sf"/>
</dbReference>
<organism evidence="8 9">
    <name type="scientific">Baekduia soli</name>
    <dbReference type="NCBI Taxonomy" id="496014"/>
    <lineage>
        <taxon>Bacteria</taxon>
        <taxon>Bacillati</taxon>
        <taxon>Actinomycetota</taxon>
        <taxon>Thermoleophilia</taxon>
        <taxon>Solirubrobacterales</taxon>
        <taxon>Baekduiaceae</taxon>
        <taxon>Baekduia</taxon>
    </lineage>
</organism>
<gene>
    <name evidence="8" type="ORF">FSW04_15225</name>
</gene>
<dbReference type="SMART" id="SM00387">
    <property type="entry name" value="HATPase_c"/>
    <property type="match status" value="1"/>
</dbReference>
<dbReference type="EC" id="2.7.13.3" evidence="2"/>
<accession>A0A5B8U7Y4</accession>
<evidence type="ECO:0000256" key="5">
    <source>
        <dbReference type="ARBA" id="ARBA00023012"/>
    </source>
</evidence>
<dbReference type="CDD" id="cd16917">
    <property type="entry name" value="HATPase_UhpB-NarQ-NarX-like"/>
    <property type="match status" value="1"/>
</dbReference>
<name>A0A5B8U7Y4_9ACTN</name>
<evidence type="ECO:0000256" key="4">
    <source>
        <dbReference type="ARBA" id="ARBA00022777"/>
    </source>
</evidence>
<protein>
    <recommendedName>
        <fullName evidence="2">histidine kinase</fullName>
        <ecNumber evidence="2">2.7.13.3</ecNumber>
    </recommendedName>
</protein>
<comment type="catalytic activity">
    <reaction evidence="1">
        <text>ATP + protein L-histidine = ADP + protein N-phospho-L-histidine.</text>
        <dbReference type="EC" id="2.7.13.3"/>
    </reaction>
</comment>
<dbReference type="PANTHER" id="PTHR24421:SF10">
    <property type="entry name" value="NITRATE_NITRITE SENSOR PROTEIN NARQ"/>
    <property type="match status" value="1"/>
</dbReference>
<feature type="transmembrane region" description="Helical" evidence="6">
    <location>
        <begin position="42"/>
        <end position="62"/>
    </location>
</feature>
<sequence>MEPVVDLLMICALVYVSGGPFSQARAALFAPPLVAAIRLRPWLTAAWALLAVIAYVAVSLPHPALHDQDAAGQVLVGACYLGWVGLAAVALSTLLRTHTERLRRLADERRSLVRQALESESRARRRLGAFLHDQPVQTLLLAAQELEEARRGDARALDRAETAVRTTVAQLRSEISELHSHVLDHAGLCAALDDLAQRWSRRAGIAVCARVDPGATGRHDALILAAASELVANAAHHGAPERIVITVKNREGNVALRVADDGRGMDPQTRADAVAQGRIGLASLTERVQALGGRLEIGPVSGSGTVVTAIVPRRP</sequence>
<dbReference type="PANTHER" id="PTHR24421">
    <property type="entry name" value="NITRATE/NITRITE SENSOR PROTEIN NARX-RELATED"/>
    <property type="match status" value="1"/>
</dbReference>
<dbReference type="SUPFAM" id="SSF55874">
    <property type="entry name" value="ATPase domain of HSP90 chaperone/DNA topoisomerase II/histidine kinase"/>
    <property type="match status" value="1"/>
</dbReference>
<dbReference type="GO" id="GO:0004673">
    <property type="term" value="F:protein histidine kinase activity"/>
    <property type="evidence" value="ECO:0007669"/>
    <property type="project" value="UniProtKB-EC"/>
</dbReference>
<keyword evidence="4" id="KW-0418">Kinase</keyword>
<feature type="domain" description="Histidine kinase/HSP90-like ATPase" evidence="7">
    <location>
        <begin position="218"/>
        <end position="315"/>
    </location>
</feature>
<evidence type="ECO:0000259" key="7">
    <source>
        <dbReference type="SMART" id="SM00387"/>
    </source>
</evidence>
<dbReference type="Proteomes" id="UP000321805">
    <property type="component" value="Chromosome"/>
</dbReference>
<evidence type="ECO:0000256" key="1">
    <source>
        <dbReference type="ARBA" id="ARBA00000085"/>
    </source>
</evidence>
<dbReference type="Pfam" id="PF02518">
    <property type="entry name" value="HATPase_c"/>
    <property type="match status" value="1"/>
</dbReference>
<evidence type="ECO:0000256" key="2">
    <source>
        <dbReference type="ARBA" id="ARBA00012438"/>
    </source>
</evidence>
<keyword evidence="6" id="KW-0472">Membrane</keyword>
<dbReference type="InterPro" id="IPR003594">
    <property type="entry name" value="HATPase_dom"/>
</dbReference>
<keyword evidence="9" id="KW-1185">Reference proteome</keyword>
<keyword evidence="6" id="KW-0812">Transmembrane</keyword>
<dbReference type="AlphaFoldDB" id="A0A5B8U7Y4"/>
<evidence type="ECO:0000313" key="8">
    <source>
        <dbReference type="EMBL" id="QEC48792.1"/>
    </source>
</evidence>
<evidence type="ECO:0000313" key="9">
    <source>
        <dbReference type="Proteomes" id="UP000321805"/>
    </source>
</evidence>
<reference evidence="8 9" key="1">
    <citation type="journal article" date="2018" name="J. Microbiol.">
        <title>Baekduia soli gen. nov., sp. nov., a novel bacterium isolated from the soil of Baekdu Mountain and proposal of a novel family name, Baekduiaceae fam. nov.</title>
        <authorList>
            <person name="An D.S."/>
            <person name="Siddiqi M.Z."/>
            <person name="Kim K.H."/>
            <person name="Yu H.S."/>
            <person name="Im W.T."/>
        </authorList>
    </citation>
    <scope>NUCLEOTIDE SEQUENCE [LARGE SCALE GENOMIC DNA]</scope>
    <source>
        <strain evidence="8 9">BR7-21</strain>
    </source>
</reference>
<feature type="transmembrane region" description="Helical" evidence="6">
    <location>
        <begin position="74"/>
        <end position="95"/>
    </location>
</feature>
<dbReference type="GO" id="GO:0000160">
    <property type="term" value="P:phosphorelay signal transduction system"/>
    <property type="evidence" value="ECO:0007669"/>
    <property type="project" value="UniProtKB-KW"/>
</dbReference>
<evidence type="ECO:0000256" key="3">
    <source>
        <dbReference type="ARBA" id="ARBA00022679"/>
    </source>
</evidence>
<dbReference type="KEGG" id="bsol:FSW04_15225"/>
<keyword evidence="3" id="KW-0808">Transferase</keyword>
<dbReference type="EMBL" id="CP042430">
    <property type="protein sequence ID" value="QEC48792.1"/>
    <property type="molecule type" value="Genomic_DNA"/>
</dbReference>